<name>A0ACA9UNR6_BIOOC</name>
<comment type="caution">
    <text evidence="1">The sequence shown here is derived from an EMBL/GenBank/DDBJ whole genome shotgun (WGS) entry which is preliminary data.</text>
</comment>
<reference evidence="1" key="2">
    <citation type="submission" date="2021-10" db="EMBL/GenBank/DDBJ databases">
        <authorList>
            <person name="Piombo E."/>
        </authorList>
    </citation>
    <scope>NUCLEOTIDE SEQUENCE</scope>
</reference>
<keyword evidence="2" id="KW-1185">Reference proteome</keyword>
<evidence type="ECO:0000313" key="2">
    <source>
        <dbReference type="Proteomes" id="UP000836387"/>
    </source>
</evidence>
<protein>
    <submittedName>
        <fullName evidence="1">Uncharacterized protein</fullName>
    </submittedName>
</protein>
<evidence type="ECO:0000313" key="1">
    <source>
        <dbReference type="EMBL" id="CAG9955091.1"/>
    </source>
</evidence>
<proteinExistence type="predicted"/>
<reference evidence="1" key="1">
    <citation type="submission" date="2020-04" db="EMBL/GenBank/DDBJ databases">
        <authorList>
            <person name="Broberg M."/>
        </authorList>
    </citation>
    <scope>NUCLEOTIDE SEQUENCE</scope>
</reference>
<dbReference type="Proteomes" id="UP000836387">
    <property type="component" value="Unassembled WGS sequence"/>
</dbReference>
<organism evidence="1 2">
    <name type="scientific">Clonostachys rosea f. rosea IK726</name>
    <dbReference type="NCBI Taxonomy" id="1349383"/>
    <lineage>
        <taxon>Eukaryota</taxon>
        <taxon>Fungi</taxon>
        <taxon>Dikarya</taxon>
        <taxon>Ascomycota</taxon>
        <taxon>Pezizomycotina</taxon>
        <taxon>Sordariomycetes</taxon>
        <taxon>Hypocreomycetidae</taxon>
        <taxon>Hypocreales</taxon>
        <taxon>Bionectriaceae</taxon>
        <taxon>Clonostachys</taxon>
    </lineage>
</organism>
<accession>A0ACA9UNR6</accession>
<dbReference type="EMBL" id="CADEHS020000578">
    <property type="protein sequence ID" value="CAG9955091.1"/>
    <property type="molecule type" value="Genomic_DNA"/>
</dbReference>
<gene>
    <name evidence="1" type="ORF">CRV2_00011708</name>
</gene>
<sequence length="89" mass="9922">MTSNILSAAFTGSPICFPATALNLLNTWSAVVPRIKEVGPESTRFDDEGRYTKLRYLLGQYFAETFQTELASCVEAPQRHLAVLVEQKI</sequence>